<dbReference type="Pfam" id="PF09339">
    <property type="entry name" value="HTH_IclR"/>
    <property type="match status" value="1"/>
</dbReference>
<evidence type="ECO:0000259" key="5">
    <source>
        <dbReference type="PROSITE" id="PS51078"/>
    </source>
</evidence>
<feature type="domain" description="HTH iclR-type" evidence="4">
    <location>
        <begin position="14"/>
        <end position="75"/>
    </location>
</feature>
<dbReference type="RefSeq" id="WP_066169480.1">
    <property type="nucleotide sequence ID" value="NZ_CP136137.1"/>
</dbReference>
<evidence type="ECO:0000256" key="1">
    <source>
        <dbReference type="ARBA" id="ARBA00023015"/>
    </source>
</evidence>
<dbReference type="PROSITE" id="PS51078">
    <property type="entry name" value="ICLR_ED"/>
    <property type="match status" value="1"/>
</dbReference>
<keyword evidence="7" id="KW-1185">Reference proteome</keyword>
<accession>A0ABZ2U2C8</accession>
<protein>
    <submittedName>
        <fullName evidence="6">IclR family transcriptional regulator</fullName>
    </submittedName>
</protein>
<dbReference type="SMART" id="SM00346">
    <property type="entry name" value="HTH_ICLR"/>
    <property type="match status" value="1"/>
</dbReference>
<sequence>MPGSTRGSNAGGGVQSVERAFELMELIGRAGGECSLTHLATESPLPPPTIHRLLRTLVGIGYVRQLPNKRYALGPRLIRLGEVANRQLGAVAGPVLESLVAELSETASLAVLDGDMAIYTAQVPSPHTMRTNNEVGRRVNLHNSGVGKAVLSELDDARIVKLVSQAGFPATTEHSVTSLSGAFAEVEKVRANGYAVDDQEQEIGVRCVAMAIPGAPTPMAVGISGPTSRMTEDVLQRAVVALGRATGVISDALIGAREA</sequence>
<gene>
    <name evidence="6" type="ORF">RVF87_21120</name>
</gene>
<dbReference type="PROSITE" id="PS51077">
    <property type="entry name" value="HTH_ICLR"/>
    <property type="match status" value="1"/>
</dbReference>
<reference evidence="6 7" key="1">
    <citation type="journal article" date="2023" name="Virus Evol.">
        <title>Computational host range prediction-The good, the bad, and the ugly.</title>
        <authorList>
            <person name="Howell A.A."/>
            <person name="Versoza C.J."/>
            <person name="Pfeifer S.P."/>
        </authorList>
    </citation>
    <scope>NUCLEOTIDE SEQUENCE [LARGE SCALE GENOMIC DNA]</scope>
    <source>
        <strain evidence="6 7">1610/1b</strain>
    </source>
</reference>
<dbReference type="Gene3D" id="1.10.10.10">
    <property type="entry name" value="Winged helix-like DNA-binding domain superfamily/Winged helix DNA-binding domain"/>
    <property type="match status" value="1"/>
</dbReference>
<organism evidence="6 7">
    <name type="scientific">Gordonia hydrophobica</name>
    <dbReference type="NCBI Taxonomy" id="40516"/>
    <lineage>
        <taxon>Bacteria</taxon>
        <taxon>Bacillati</taxon>
        <taxon>Actinomycetota</taxon>
        <taxon>Actinomycetes</taxon>
        <taxon>Mycobacteriales</taxon>
        <taxon>Gordoniaceae</taxon>
        <taxon>Gordonia</taxon>
    </lineage>
</organism>
<dbReference type="EMBL" id="CP136137">
    <property type="protein sequence ID" value="WYY07456.1"/>
    <property type="molecule type" value="Genomic_DNA"/>
</dbReference>
<dbReference type="Pfam" id="PF01614">
    <property type="entry name" value="IclR_C"/>
    <property type="match status" value="1"/>
</dbReference>
<evidence type="ECO:0000313" key="7">
    <source>
        <dbReference type="Proteomes" id="UP001479933"/>
    </source>
</evidence>
<dbReference type="InterPro" id="IPR036390">
    <property type="entry name" value="WH_DNA-bd_sf"/>
</dbReference>
<dbReference type="InterPro" id="IPR050707">
    <property type="entry name" value="HTH_MetabolicPath_Reg"/>
</dbReference>
<keyword evidence="3" id="KW-0804">Transcription</keyword>
<proteinExistence type="predicted"/>
<keyword evidence="1" id="KW-0805">Transcription regulation</keyword>
<dbReference type="InterPro" id="IPR005471">
    <property type="entry name" value="Tscrpt_reg_IclR_N"/>
</dbReference>
<evidence type="ECO:0000313" key="6">
    <source>
        <dbReference type="EMBL" id="WYY07456.1"/>
    </source>
</evidence>
<feature type="domain" description="IclR-ED" evidence="5">
    <location>
        <begin position="76"/>
        <end position="255"/>
    </location>
</feature>
<dbReference type="InterPro" id="IPR014757">
    <property type="entry name" value="Tscrpt_reg_IclR_C"/>
</dbReference>
<keyword evidence="2" id="KW-0238">DNA-binding</keyword>
<dbReference type="Gene3D" id="3.30.450.40">
    <property type="match status" value="1"/>
</dbReference>
<dbReference type="PANTHER" id="PTHR30136:SF24">
    <property type="entry name" value="HTH-TYPE TRANSCRIPTIONAL REPRESSOR ALLR"/>
    <property type="match status" value="1"/>
</dbReference>
<name>A0ABZ2U2C8_9ACTN</name>
<dbReference type="SUPFAM" id="SSF46785">
    <property type="entry name" value="Winged helix' DNA-binding domain"/>
    <property type="match status" value="1"/>
</dbReference>
<dbReference type="SUPFAM" id="SSF55781">
    <property type="entry name" value="GAF domain-like"/>
    <property type="match status" value="1"/>
</dbReference>
<evidence type="ECO:0000256" key="2">
    <source>
        <dbReference type="ARBA" id="ARBA00023125"/>
    </source>
</evidence>
<dbReference type="Proteomes" id="UP001479933">
    <property type="component" value="Chromosome"/>
</dbReference>
<evidence type="ECO:0000256" key="3">
    <source>
        <dbReference type="ARBA" id="ARBA00023163"/>
    </source>
</evidence>
<dbReference type="InterPro" id="IPR036388">
    <property type="entry name" value="WH-like_DNA-bd_sf"/>
</dbReference>
<evidence type="ECO:0000259" key="4">
    <source>
        <dbReference type="PROSITE" id="PS51077"/>
    </source>
</evidence>
<dbReference type="PANTHER" id="PTHR30136">
    <property type="entry name" value="HELIX-TURN-HELIX TRANSCRIPTIONAL REGULATOR, ICLR FAMILY"/>
    <property type="match status" value="1"/>
</dbReference>
<dbReference type="InterPro" id="IPR029016">
    <property type="entry name" value="GAF-like_dom_sf"/>
</dbReference>